<dbReference type="Pfam" id="PF13672">
    <property type="entry name" value="PP2C_2"/>
    <property type="match status" value="1"/>
</dbReference>
<gene>
    <name evidence="2" type="ORF">EYW49_13410</name>
</gene>
<dbReference type="InterPro" id="IPR036457">
    <property type="entry name" value="PPM-type-like_dom_sf"/>
</dbReference>
<evidence type="ECO:0000313" key="3">
    <source>
        <dbReference type="Proteomes" id="UP000292781"/>
    </source>
</evidence>
<dbReference type="PROSITE" id="PS51746">
    <property type="entry name" value="PPM_2"/>
    <property type="match status" value="1"/>
</dbReference>
<comment type="caution">
    <text evidence="2">The sequence shown here is derived from an EMBL/GenBank/DDBJ whole genome shotgun (WGS) entry which is preliminary data.</text>
</comment>
<dbReference type="InterPro" id="IPR015655">
    <property type="entry name" value="PP2C"/>
</dbReference>
<dbReference type="SMART" id="SM00331">
    <property type="entry name" value="PP2C_SIG"/>
    <property type="match status" value="1"/>
</dbReference>
<dbReference type="InterPro" id="IPR001932">
    <property type="entry name" value="PPM-type_phosphatase-like_dom"/>
</dbReference>
<accession>A0A4Q9VM31</accession>
<sequence length="262" mass="28255">MTDTSLIFESGAASDVGKVRKVNEDSFLVRAGSGLWCVSDGMGGHEAGRLASTMIVEALSTVEPQEAAAGLLSECDRRLSVVNHRLRRIASDRNYEVVGATVVVLLIHGHSYACLWSGDSRIYRVRGGALTQLTRDHSEAEELVQRGIMTREEVKHWPRRNVITRAIGVADLPEVEIVNGSVEPGDSYVLCSDGLTNHVADPEIASIVAEFDVQTACDRLVALTLERGAKDNVTVVVARAQRREPTLIDPGGAAKANWDVGA</sequence>
<evidence type="ECO:0000259" key="1">
    <source>
        <dbReference type="PROSITE" id="PS51746"/>
    </source>
</evidence>
<dbReference type="GO" id="GO:0004722">
    <property type="term" value="F:protein serine/threonine phosphatase activity"/>
    <property type="evidence" value="ECO:0007669"/>
    <property type="project" value="InterPro"/>
</dbReference>
<evidence type="ECO:0000313" key="2">
    <source>
        <dbReference type="EMBL" id="TBW36591.1"/>
    </source>
</evidence>
<feature type="domain" description="PPM-type phosphatase" evidence="1">
    <location>
        <begin position="9"/>
        <end position="240"/>
    </location>
</feature>
<dbReference type="Gene3D" id="3.60.40.10">
    <property type="entry name" value="PPM-type phosphatase domain"/>
    <property type="match status" value="1"/>
</dbReference>
<organism evidence="2 3">
    <name type="scientific">Siculibacillus lacustris</name>
    <dbReference type="NCBI Taxonomy" id="1549641"/>
    <lineage>
        <taxon>Bacteria</taxon>
        <taxon>Pseudomonadati</taxon>
        <taxon>Pseudomonadota</taxon>
        <taxon>Alphaproteobacteria</taxon>
        <taxon>Hyphomicrobiales</taxon>
        <taxon>Ancalomicrobiaceae</taxon>
        <taxon>Siculibacillus</taxon>
    </lineage>
</organism>
<dbReference type="Proteomes" id="UP000292781">
    <property type="component" value="Unassembled WGS sequence"/>
</dbReference>
<dbReference type="CDD" id="cd00143">
    <property type="entry name" value="PP2Cc"/>
    <property type="match status" value="1"/>
</dbReference>
<dbReference type="SMART" id="SM00332">
    <property type="entry name" value="PP2Cc"/>
    <property type="match status" value="1"/>
</dbReference>
<dbReference type="SUPFAM" id="SSF81606">
    <property type="entry name" value="PP2C-like"/>
    <property type="match status" value="1"/>
</dbReference>
<dbReference type="RefSeq" id="WP_131310098.1">
    <property type="nucleotide sequence ID" value="NZ_SJFN01000019.1"/>
</dbReference>
<name>A0A4Q9VM31_9HYPH</name>
<reference evidence="2 3" key="1">
    <citation type="submission" date="2019-02" db="EMBL/GenBank/DDBJ databases">
        <title>Siculibacillus lacustris gen. nov., sp. nov., a new rosette-forming bacterium isolated from a freshwater crater lake (Lake St. Ana, Romania).</title>
        <authorList>
            <person name="Felfoldi T."/>
            <person name="Marton Z."/>
            <person name="Szabo A."/>
            <person name="Mentes A."/>
            <person name="Boka K."/>
            <person name="Marialigeti K."/>
            <person name="Mathe I."/>
            <person name="Koncz M."/>
            <person name="Schumann P."/>
            <person name="Toth E."/>
        </authorList>
    </citation>
    <scope>NUCLEOTIDE SEQUENCE [LARGE SCALE GENOMIC DNA]</scope>
    <source>
        <strain evidence="2 3">SA-279</strain>
    </source>
</reference>
<dbReference type="EMBL" id="SJFN01000019">
    <property type="protein sequence ID" value="TBW36591.1"/>
    <property type="molecule type" value="Genomic_DNA"/>
</dbReference>
<proteinExistence type="predicted"/>
<dbReference type="OrthoDB" id="9801841at2"/>
<keyword evidence="3" id="KW-1185">Reference proteome</keyword>
<dbReference type="PANTHER" id="PTHR47992">
    <property type="entry name" value="PROTEIN PHOSPHATASE"/>
    <property type="match status" value="1"/>
</dbReference>
<dbReference type="AlphaFoldDB" id="A0A4Q9VM31"/>
<protein>
    <submittedName>
        <fullName evidence="2">Serine/threonine-protein phosphatase</fullName>
    </submittedName>
</protein>